<dbReference type="Proteomes" id="UP001224775">
    <property type="component" value="Unassembled WGS sequence"/>
</dbReference>
<comment type="catalytic activity">
    <reaction evidence="1">
        <text>2 (2E,6E,10E)-geranylgeranyl diphosphate = 15-cis-phytoene + 2 diphosphate</text>
        <dbReference type="Rhea" id="RHEA:34475"/>
        <dbReference type="ChEBI" id="CHEBI:27787"/>
        <dbReference type="ChEBI" id="CHEBI:33019"/>
        <dbReference type="ChEBI" id="CHEBI:58756"/>
        <dbReference type="EC" id="2.5.1.32"/>
    </reaction>
</comment>
<evidence type="ECO:0000256" key="3">
    <source>
        <dbReference type="ARBA" id="ARBA00022679"/>
    </source>
</evidence>
<keyword evidence="4" id="KW-0125">Carotenoid biosynthesis</keyword>
<keyword evidence="7" id="KW-1185">Reference proteome</keyword>
<proteinExistence type="predicted"/>
<organism evidence="6 7">
    <name type="scientific">Skeletonema marinoi</name>
    <dbReference type="NCBI Taxonomy" id="267567"/>
    <lineage>
        <taxon>Eukaryota</taxon>
        <taxon>Sar</taxon>
        <taxon>Stramenopiles</taxon>
        <taxon>Ochrophyta</taxon>
        <taxon>Bacillariophyta</taxon>
        <taxon>Coscinodiscophyceae</taxon>
        <taxon>Thalassiosirophycidae</taxon>
        <taxon>Thalassiosirales</taxon>
        <taxon>Skeletonemataceae</taxon>
        <taxon>Skeletonema</taxon>
        <taxon>Skeletonema marinoi-dohrnii complex</taxon>
    </lineage>
</organism>
<dbReference type="GO" id="GO:0016117">
    <property type="term" value="P:carotenoid biosynthetic process"/>
    <property type="evidence" value="ECO:0007669"/>
    <property type="project" value="UniProtKB-KW"/>
</dbReference>
<evidence type="ECO:0000256" key="4">
    <source>
        <dbReference type="ARBA" id="ARBA00022746"/>
    </source>
</evidence>
<sequence length="330" mass="36943">TRRFCILLATTVLSKCAGFSFRTSNSCTHRRMPALHHHRSSSTTNPDEAIKELMKTHDPILLFASRLLDADTARDASALYAWCRRLDEITDDPSSDVATIQQRLSDWERRFDMICRNEPVDDMDRALAMYIQRNDDLELSPFVDMISGMKEDTVQNRTISNMAELDEYAYQVAGTVGLMLLPLLKANVEQSRDAAIALGKAIQLINILRDASPDVALGRVYLPQDMLKAEGVSTEDVLQLKSSPEYRKVVAAVADHAEALLIEAEIGKSTLPGVGPLFVQIIVELYREYLIKLEQIGYDNLNLSGERVKIKTIQKLVASFKAATKVLTQQ</sequence>
<dbReference type="GO" id="GO:0004311">
    <property type="term" value="F:geranylgeranyl diphosphate synthase activity"/>
    <property type="evidence" value="ECO:0007669"/>
    <property type="project" value="InterPro"/>
</dbReference>
<dbReference type="InterPro" id="IPR044843">
    <property type="entry name" value="Trans_IPPS_bact-type"/>
</dbReference>
<dbReference type="PANTHER" id="PTHR31480">
    <property type="entry name" value="BIFUNCTIONAL LYCOPENE CYCLASE/PHYTOENE SYNTHASE"/>
    <property type="match status" value="1"/>
</dbReference>
<dbReference type="InterPro" id="IPR019845">
    <property type="entry name" value="Squalene/phytoene_synthase_CS"/>
</dbReference>
<feature type="signal peptide" evidence="5">
    <location>
        <begin position="1"/>
        <end position="18"/>
    </location>
</feature>
<dbReference type="EMBL" id="JATAAI010000015">
    <property type="protein sequence ID" value="KAK1740452.1"/>
    <property type="molecule type" value="Genomic_DNA"/>
</dbReference>
<evidence type="ECO:0000256" key="1">
    <source>
        <dbReference type="ARBA" id="ARBA00001805"/>
    </source>
</evidence>
<dbReference type="InterPro" id="IPR008949">
    <property type="entry name" value="Isoprenoid_synthase_dom_sf"/>
</dbReference>
<name>A0AAD8Y7H7_9STRA</name>
<dbReference type="SFLD" id="SFLDS00005">
    <property type="entry name" value="Isoprenoid_Synthase_Type_I"/>
    <property type="match status" value="1"/>
</dbReference>
<accession>A0AAD8Y7H7</accession>
<dbReference type="EC" id="2.5.1.32" evidence="2"/>
<dbReference type="AlphaFoldDB" id="A0AAD8Y7H7"/>
<dbReference type="InterPro" id="IPR002060">
    <property type="entry name" value="Squ/phyt_synthse"/>
</dbReference>
<dbReference type="SFLD" id="SFLDG01018">
    <property type="entry name" value="Squalene/Phytoene_Synthase_Lik"/>
    <property type="match status" value="1"/>
</dbReference>
<feature type="chain" id="PRO_5042244358" description="15-cis-phytoene synthase" evidence="5">
    <location>
        <begin position="19"/>
        <end position="330"/>
    </location>
</feature>
<protein>
    <recommendedName>
        <fullName evidence="2">15-cis-phytoene synthase</fullName>
        <ecNumber evidence="2">2.5.1.32</ecNumber>
    </recommendedName>
</protein>
<gene>
    <name evidence="6" type="ORF">QTG54_008547</name>
</gene>
<feature type="non-terminal residue" evidence="6">
    <location>
        <position position="1"/>
    </location>
</feature>
<dbReference type="SFLD" id="SFLDG01212">
    <property type="entry name" value="Phytoene_synthase_like"/>
    <property type="match status" value="1"/>
</dbReference>
<dbReference type="Pfam" id="PF00494">
    <property type="entry name" value="SQS_PSY"/>
    <property type="match status" value="1"/>
</dbReference>
<dbReference type="SUPFAM" id="SSF48576">
    <property type="entry name" value="Terpenoid synthases"/>
    <property type="match status" value="1"/>
</dbReference>
<dbReference type="GO" id="GO:0051996">
    <property type="term" value="F:squalene synthase [NAD(P)H] activity"/>
    <property type="evidence" value="ECO:0007669"/>
    <property type="project" value="InterPro"/>
</dbReference>
<dbReference type="InterPro" id="IPR033904">
    <property type="entry name" value="Trans_IPPS_HH"/>
</dbReference>
<dbReference type="CDD" id="cd00683">
    <property type="entry name" value="Trans_IPPS_HH"/>
    <property type="match status" value="1"/>
</dbReference>
<keyword evidence="3 6" id="KW-0808">Transferase</keyword>
<evidence type="ECO:0000256" key="5">
    <source>
        <dbReference type="SAM" id="SignalP"/>
    </source>
</evidence>
<evidence type="ECO:0000313" key="7">
    <source>
        <dbReference type="Proteomes" id="UP001224775"/>
    </source>
</evidence>
<evidence type="ECO:0000256" key="2">
    <source>
        <dbReference type="ARBA" id="ARBA00012396"/>
    </source>
</evidence>
<comment type="caution">
    <text evidence="6">The sequence shown here is derived from an EMBL/GenBank/DDBJ whole genome shotgun (WGS) entry which is preliminary data.</text>
</comment>
<dbReference type="PROSITE" id="PS01044">
    <property type="entry name" value="SQUALEN_PHYTOEN_SYN_1"/>
    <property type="match status" value="1"/>
</dbReference>
<reference evidence="6" key="1">
    <citation type="submission" date="2023-06" db="EMBL/GenBank/DDBJ databases">
        <title>Survivors Of The Sea: Transcriptome response of Skeletonema marinoi to long-term dormancy.</title>
        <authorList>
            <person name="Pinder M.I.M."/>
            <person name="Kourtchenko O."/>
            <person name="Robertson E.K."/>
            <person name="Larsson T."/>
            <person name="Maumus F."/>
            <person name="Osuna-Cruz C.M."/>
            <person name="Vancaester E."/>
            <person name="Stenow R."/>
            <person name="Vandepoele K."/>
            <person name="Ploug H."/>
            <person name="Bruchert V."/>
            <person name="Godhe A."/>
            <person name="Topel M."/>
        </authorList>
    </citation>
    <scope>NUCLEOTIDE SEQUENCE</scope>
    <source>
        <strain evidence="6">R05AC</strain>
    </source>
</reference>
<dbReference type="Gene3D" id="1.10.600.10">
    <property type="entry name" value="Farnesyl Diphosphate Synthase"/>
    <property type="match status" value="1"/>
</dbReference>
<keyword evidence="5" id="KW-0732">Signal</keyword>
<evidence type="ECO:0000313" key="6">
    <source>
        <dbReference type="EMBL" id="KAK1740452.1"/>
    </source>
</evidence>